<sequence>MMSSKSKPNPLPLEDTLRDLAFIRAAEVDFGAVLPTVVGTTQTSDVDRLVDRSLEFVREAREAIKVHNKEDVGRQGDRVDQVRERLEEVVEGLESEA</sequence>
<dbReference type="EMBL" id="MU275925">
    <property type="protein sequence ID" value="KAI0046468.1"/>
    <property type="molecule type" value="Genomic_DNA"/>
</dbReference>
<accession>A0ACB8RQU9</accession>
<keyword evidence="2" id="KW-1185">Reference proteome</keyword>
<organism evidence="1 2">
    <name type="scientific">Auriscalpium vulgare</name>
    <dbReference type="NCBI Taxonomy" id="40419"/>
    <lineage>
        <taxon>Eukaryota</taxon>
        <taxon>Fungi</taxon>
        <taxon>Dikarya</taxon>
        <taxon>Basidiomycota</taxon>
        <taxon>Agaricomycotina</taxon>
        <taxon>Agaricomycetes</taxon>
        <taxon>Russulales</taxon>
        <taxon>Auriscalpiaceae</taxon>
        <taxon>Auriscalpium</taxon>
    </lineage>
</organism>
<proteinExistence type="predicted"/>
<reference evidence="1" key="2">
    <citation type="journal article" date="2022" name="New Phytol.">
        <title>Evolutionary transition to the ectomycorrhizal habit in the genomes of a hyperdiverse lineage of mushroom-forming fungi.</title>
        <authorList>
            <person name="Looney B."/>
            <person name="Miyauchi S."/>
            <person name="Morin E."/>
            <person name="Drula E."/>
            <person name="Courty P.E."/>
            <person name="Kohler A."/>
            <person name="Kuo A."/>
            <person name="LaButti K."/>
            <person name="Pangilinan J."/>
            <person name="Lipzen A."/>
            <person name="Riley R."/>
            <person name="Andreopoulos W."/>
            <person name="He G."/>
            <person name="Johnson J."/>
            <person name="Nolan M."/>
            <person name="Tritt A."/>
            <person name="Barry K.W."/>
            <person name="Grigoriev I.V."/>
            <person name="Nagy L.G."/>
            <person name="Hibbett D."/>
            <person name="Henrissat B."/>
            <person name="Matheny P.B."/>
            <person name="Labbe J."/>
            <person name="Martin F.M."/>
        </authorList>
    </citation>
    <scope>NUCLEOTIDE SEQUENCE</scope>
    <source>
        <strain evidence="1">FP105234-sp</strain>
    </source>
</reference>
<comment type="caution">
    <text evidence="1">The sequence shown here is derived from an EMBL/GenBank/DDBJ whole genome shotgun (WGS) entry which is preliminary data.</text>
</comment>
<gene>
    <name evidence="1" type="ORF">FA95DRAFT_1372663</name>
</gene>
<name>A0ACB8RQU9_9AGAM</name>
<evidence type="ECO:0000313" key="1">
    <source>
        <dbReference type="EMBL" id="KAI0046468.1"/>
    </source>
</evidence>
<dbReference type="Proteomes" id="UP000814033">
    <property type="component" value="Unassembled WGS sequence"/>
</dbReference>
<protein>
    <submittedName>
        <fullName evidence="1">Uncharacterized protein</fullName>
    </submittedName>
</protein>
<reference evidence="1" key="1">
    <citation type="submission" date="2021-02" db="EMBL/GenBank/DDBJ databases">
        <authorList>
            <consortium name="DOE Joint Genome Institute"/>
            <person name="Ahrendt S."/>
            <person name="Looney B.P."/>
            <person name="Miyauchi S."/>
            <person name="Morin E."/>
            <person name="Drula E."/>
            <person name="Courty P.E."/>
            <person name="Chicoki N."/>
            <person name="Fauchery L."/>
            <person name="Kohler A."/>
            <person name="Kuo A."/>
            <person name="Labutti K."/>
            <person name="Pangilinan J."/>
            <person name="Lipzen A."/>
            <person name="Riley R."/>
            <person name="Andreopoulos W."/>
            <person name="He G."/>
            <person name="Johnson J."/>
            <person name="Barry K.W."/>
            <person name="Grigoriev I.V."/>
            <person name="Nagy L."/>
            <person name="Hibbett D."/>
            <person name="Henrissat B."/>
            <person name="Matheny P.B."/>
            <person name="Labbe J."/>
            <person name="Martin F."/>
        </authorList>
    </citation>
    <scope>NUCLEOTIDE SEQUENCE</scope>
    <source>
        <strain evidence="1">FP105234-sp</strain>
    </source>
</reference>
<evidence type="ECO:0000313" key="2">
    <source>
        <dbReference type="Proteomes" id="UP000814033"/>
    </source>
</evidence>